<sequence length="139" mass="15751">MVPSTQYGMEDLGPEKKVNHNVRIEYINRWCSSGNVEPIRNISRSKNRPTFGRAEKQISCCDVLPLGLTWPPPSPPTASYLERSVSSLRLPLTIPRKDLLIKQLRDLTSGRITARVHGTGIKVSNCQAYQQVRDFIDKF</sequence>
<keyword evidence="2" id="KW-1185">Reference proteome</keyword>
<organism evidence="1 2">
    <name type="scientific">Nephila pilipes</name>
    <name type="common">Giant wood spider</name>
    <name type="synonym">Nephila maculata</name>
    <dbReference type="NCBI Taxonomy" id="299642"/>
    <lineage>
        <taxon>Eukaryota</taxon>
        <taxon>Metazoa</taxon>
        <taxon>Ecdysozoa</taxon>
        <taxon>Arthropoda</taxon>
        <taxon>Chelicerata</taxon>
        <taxon>Arachnida</taxon>
        <taxon>Araneae</taxon>
        <taxon>Araneomorphae</taxon>
        <taxon>Entelegynae</taxon>
        <taxon>Araneoidea</taxon>
        <taxon>Nephilidae</taxon>
        <taxon>Nephila</taxon>
    </lineage>
</organism>
<name>A0A8X6QHC3_NEPPI</name>
<evidence type="ECO:0000313" key="2">
    <source>
        <dbReference type="Proteomes" id="UP000887013"/>
    </source>
</evidence>
<dbReference type="Proteomes" id="UP000887013">
    <property type="component" value="Unassembled WGS sequence"/>
</dbReference>
<dbReference type="EMBL" id="BMAW01128413">
    <property type="protein sequence ID" value="GFU25366.1"/>
    <property type="molecule type" value="Genomic_DNA"/>
</dbReference>
<protein>
    <submittedName>
        <fullName evidence="1">Uncharacterized protein</fullName>
    </submittedName>
</protein>
<dbReference type="AlphaFoldDB" id="A0A8X6QHC3"/>
<proteinExistence type="predicted"/>
<gene>
    <name evidence="1" type="ORF">NPIL_43191</name>
</gene>
<reference evidence="1" key="1">
    <citation type="submission" date="2020-08" db="EMBL/GenBank/DDBJ databases">
        <title>Multicomponent nature underlies the extraordinary mechanical properties of spider dragline silk.</title>
        <authorList>
            <person name="Kono N."/>
            <person name="Nakamura H."/>
            <person name="Mori M."/>
            <person name="Yoshida Y."/>
            <person name="Ohtoshi R."/>
            <person name="Malay A.D."/>
            <person name="Moran D.A.P."/>
            <person name="Tomita M."/>
            <person name="Numata K."/>
            <person name="Arakawa K."/>
        </authorList>
    </citation>
    <scope>NUCLEOTIDE SEQUENCE</scope>
</reference>
<accession>A0A8X6QHC3</accession>
<dbReference type="OrthoDB" id="7480986at2759"/>
<evidence type="ECO:0000313" key="1">
    <source>
        <dbReference type="EMBL" id="GFU25366.1"/>
    </source>
</evidence>
<comment type="caution">
    <text evidence="1">The sequence shown here is derived from an EMBL/GenBank/DDBJ whole genome shotgun (WGS) entry which is preliminary data.</text>
</comment>